<name>A0A395GLN7_9EURO</name>
<evidence type="ECO:0000313" key="2">
    <source>
        <dbReference type="Proteomes" id="UP000249402"/>
    </source>
</evidence>
<protein>
    <submittedName>
        <fullName evidence="1">Uncharacterized protein</fullName>
    </submittedName>
</protein>
<proteinExistence type="predicted"/>
<evidence type="ECO:0000313" key="1">
    <source>
        <dbReference type="EMBL" id="RAK95737.1"/>
    </source>
</evidence>
<dbReference type="RefSeq" id="XP_025570065.1">
    <property type="nucleotide sequence ID" value="XM_025720526.1"/>
</dbReference>
<keyword evidence="2" id="KW-1185">Reference proteome</keyword>
<organism evidence="1 2">
    <name type="scientific">Aspergillus ibericus CBS 121593</name>
    <dbReference type="NCBI Taxonomy" id="1448316"/>
    <lineage>
        <taxon>Eukaryota</taxon>
        <taxon>Fungi</taxon>
        <taxon>Dikarya</taxon>
        <taxon>Ascomycota</taxon>
        <taxon>Pezizomycotina</taxon>
        <taxon>Eurotiomycetes</taxon>
        <taxon>Eurotiomycetidae</taxon>
        <taxon>Eurotiales</taxon>
        <taxon>Aspergillaceae</taxon>
        <taxon>Aspergillus</taxon>
        <taxon>Aspergillus subgen. Circumdati</taxon>
    </lineage>
</organism>
<sequence>MGLGRKPPGGSTPVNAAGSLQLLIGIQPTIAGLESARIFTQRCTWPVLLSLAALMAAAQPPPGLGLHGGILVAGGWCR</sequence>
<reference evidence="1 2" key="1">
    <citation type="submission" date="2018-02" db="EMBL/GenBank/DDBJ databases">
        <title>The genomes of Aspergillus section Nigri reveals drivers in fungal speciation.</title>
        <authorList>
            <consortium name="DOE Joint Genome Institute"/>
            <person name="Vesth T.C."/>
            <person name="Nybo J."/>
            <person name="Theobald S."/>
            <person name="Brandl J."/>
            <person name="Frisvad J.C."/>
            <person name="Nielsen K.F."/>
            <person name="Lyhne E.K."/>
            <person name="Kogle M.E."/>
            <person name="Kuo A."/>
            <person name="Riley R."/>
            <person name="Clum A."/>
            <person name="Nolan M."/>
            <person name="Lipzen A."/>
            <person name="Salamov A."/>
            <person name="Henrissat B."/>
            <person name="Wiebenga A."/>
            <person name="De vries R.P."/>
            <person name="Grigoriev I.V."/>
            <person name="Mortensen U.H."/>
            <person name="Andersen M.R."/>
            <person name="Baker S.E."/>
        </authorList>
    </citation>
    <scope>NUCLEOTIDE SEQUENCE [LARGE SCALE GENOMIC DNA]</scope>
    <source>
        <strain evidence="1 2">CBS 121593</strain>
    </source>
</reference>
<dbReference type="AlphaFoldDB" id="A0A395GLN7"/>
<dbReference type="GeneID" id="37225391"/>
<accession>A0A395GLN7</accession>
<gene>
    <name evidence="1" type="ORF">BO80DRAFT_429676</name>
</gene>
<dbReference type="EMBL" id="KZ824486">
    <property type="protein sequence ID" value="RAK95737.1"/>
    <property type="molecule type" value="Genomic_DNA"/>
</dbReference>
<dbReference type="VEuPathDB" id="FungiDB:BO80DRAFT_429676"/>
<dbReference type="Proteomes" id="UP000249402">
    <property type="component" value="Unassembled WGS sequence"/>
</dbReference>